<name>A0AAE9XJA7_9LACT</name>
<dbReference type="AlphaFoldDB" id="A0AAE9XJA7"/>
<dbReference type="RefSeq" id="WP_271736423.1">
    <property type="nucleotide sequence ID" value="NZ_CP116590.1"/>
</dbReference>
<dbReference type="EMBL" id="CP116590">
    <property type="protein sequence ID" value="WCG38397.1"/>
    <property type="molecule type" value="Genomic_DNA"/>
</dbReference>
<dbReference type="InterPro" id="IPR001387">
    <property type="entry name" value="Cro/C1-type_HTH"/>
</dbReference>
<proteinExistence type="predicted"/>
<dbReference type="InterPro" id="IPR010982">
    <property type="entry name" value="Lambda_DNA-bd_dom_sf"/>
</dbReference>
<dbReference type="GO" id="GO:0003677">
    <property type="term" value="F:DNA binding"/>
    <property type="evidence" value="ECO:0007669"/>
    <property type="project" value="InterPro"/>
</dbReference>
<reference evidence="2" key="1">
    <citation type="submission" date="2023-01" db="EMBL/GenBank/DDBJ databases">
        <title>Oxazolidinone resistance genes in florfenicol resistant enterococci from beef cattle and veal calves at slaughter.</title>
        <authorList>
            <person name="Biggel M."/>
        </authorList>
    </citation>
    <scope>NUCLEOTIDE SEQUENCE</scope>
    <source>
        <strain evidence="2">K79-1</strain>
    </source>
</reference>
<dbReference type="SUPFAM" id="SSF47413">
    <property type="entry name" value="lambda repressor-like DNA-binding domains"/>
    <property type="match status" value="1"/>
</dbReference>
<dbReference type="CDD" id="cd00093">
    <property type="entry name" value="HTH_XRE"/>
    <property type="match status" value="1"/>
</dbReference>
<sequence length="180" mass="21417">MNYLSTRDLYKLLSFEFDMTQTKMREDCEVRMFLWHKDEDIKDMLPKIDKGLAQIFGHDYRSPENIRKYERHRDIARDIDPNIIAQYRIDNGYSISKLASLADIPYETVRKIENSISEISSWRQYQNLAAIIGNDLLKADSKYKERKDKNRKPKKRSITFKNIATRGSKLSWEMGHKVVY</sequence>
<evidence type="ECO:0000313" key="3">
    <source>
        <dbReference type="Proteomes" id="UP001179483"/>
    </source>
</evidence>
<organism evidence="2 3">
    <name type="scientific">Aerococcus urinaeequi</name>
    <dbReference type="NCBI Taxonomy" id="51665"/>
    <lineage>
        <taxon>Bacteria</taxon>
        <taxon>Bacillati</taxon>
        <taxon>Bacillota</taxon>
        <taxon>Bacilli</taxon>
        <taxon>Lactobacillales</taxon>
        <taxon>Aerococcaceae</taxon>
        <taxon>Aerococcus</taxon>
    </lineage>
</organism>
<evidence type="ECO:0000313" key="2">
    <source>
        <dbReference type="EMBL" id="WCG38397.1"/>
    </source>
</evidence>
<dbReference type="Proteomes" id="UP001179483">
    <property type="component" value="Chromosome"/>
</dbReference>
<evidence type="ECO:0000259" key="1">
    <source>
        <dbReference type="PROSITE" id="PS50943"/>
    </source>
</evidence>
<accession>A0AAE9XJA7</accession>
<feature type="domain" description="HTH cro/C1-type" evidence="1">
    <location>
        <begin position="84"/>
        <end position="120"/>
    </location>
</feature>
<gene>
    <name evidence="2" type="ORF">PML80_03490</name>
</gene>
<dbReference type="PROSITE" id="PS50943">
    <property type="entry name" value="HTH_CROC1"/>
    <property type="match status" value="1"/>
</dbReference>
<protein>
    <submittedName>
        <fullName evidence="2">Helix-turn-helix domain-containing protein</fullName>
    </submittedName>
</protein>
<dbReference type="Gene3D" id="1.10.260.40">
    <property type="entry name" value="lambda repressor-like DNA-binding domains"/>
    <property type="match status" value="1"/>
</dbReference>